<protein>
    <recommendedName>
        <fullName evidence="4">Transmembrane protein</fullName>
    </recommendedName>
</protein>
<accession>A0ABQ8T401</accession>
<evidence type="ECO:0000256" key="1">
    <source>
        <dbReference type="SAM" id="Phobius"/>
    </source>
</evidence>
<comment type="caution">
    <text evidence="2">The sequence shown here is derived from an EMBL/GenBank/DDBJ whole genome shotgun (WGS) entry which is preliminary data.</text>
</comment>
<evidence type="ECO:0008006" key="4">
    <source>
        <dbReference type="Google" id="ProtNLM"/>
    </source>
</evidence>
<organism evidence="2 3">
    <name type="scientific">Periplaneta americana</name>
    <name type="common">American cockroach</name>
    <name type="synonym">Blatta americana</name>
    <dbReference type="NCBI Taxonomy" id="6978"/>
    <lineage>
        <taxon>Eukaryota</taxon>
        <taxon>Metazoa</taxon>
        <taxon>Ecdysozoa</taxon>
        <taxon>Arthropoda</taxon>
        <taxon>Hexapoda</taxon>
        <taxon>Insecta</taxon>
        <taxon>Pterygota</taxon>
        <taxon>Neoptera</taxon>
        <taxon>Polyneoptera</taxon>
        <taxon>Dictyoptera</taxon>
        <taxon>Blattodea</taxon>
        <taxon>Blattoidea</taxon>
        <taxon>Blattidae</taxon>
        <taxon>Blattinae</taxon>
        <taxon>Periplaneta</taxon>
    </lineage>
</organism>
<proteinExistence type="predicted"/>
<feature type="transmembrane region" description="Helical" evidence="1">
    <location>
        <begin position="78"/>
        <end position="106"/>
    </location>
</feature>
<dbReference type="Proteomes" id="UP001148838">
    <property type="component" value="Unassembled WGS sequence"/>
</dbReference>
<gene>
    <name evidence="2" type="ORF">ANN_08761</name>
</gene>
<evidence type="ECO:0000313" key="3">
    <source>
        <dbReference type="Proteomes" id="UP001148838"/>
    </source>
</evidence>
<keyword evidence="1" id="KW-0472">Membrane</keyword>
<dbReference type="EMBL" id="JAJSOF020000017">
    <property type="protein sequence ID" value="KAJ4440615.1"/>
    <property type="molecule type" value="Genomic_DNA"/>
</dbReference>
<keyword evidence="1" id="KW-1133">Transmembrane helix</keyword>
<evidence type="ECO:0000313" key="2">
    <source>
        <dbReference type="EMBL" id="KAJ4440615.1"/>
    </source>
</evidence>
<reference evidence="2 3" key="1">
    <citation type="journal article" date="2022" name="Allergy">
        <title>Genome assembly and annotation of Periplaneta americana reveal a comprehensive cockroach allergen profile.</title>
        <authorList>
            <person name="Wang L."/>
            <person name="Xiong Q."/>
            <person name="Saelim N."/>
            <person name="Wang L."/>
            <person name="Nong W."/>
            <person name="Wan A.T."/>
            <person name="Shi M."/>
            <person name="Liu X."/>
            <person name="Cao Q."/>
            <person name="Hui J.H.L."/>
            <person name="Sookrung N."/>
            <person name="Leung T.F."/>
            <person name="Tungtrongchitr A."/>
            <person name="Tsui S.K.W."/>
        </authorList>
    </citation>
    <scope>NUCLEOTIDE SEQUENCE [LARGE SCALE GENOMIC DNA]</scope>
    <source>
        <strain evidence="2">PWHHKU_190912</strain>
    </source>
</reference>
<keyword evidence="3" id="KW-1185">Reference proteome</keyword>
<name>A0ABQ8T401_PERAM</name>
<keyword evidence="1" id="KW-0812">Transmembrane</keyword>
<sequence>MEIATVCQYRSVRISYEFYFCFHSAIPNPSIFIVLDIFSRQPYRSRYCNPRRGAFRCPCRHNYRSPCRFSRDSYHHLVAFPVVLIMVLLVFVMVIIVALVLVVMLVTVHDVSMS</sequence>